<dbReference type="GO" id="GO:0140662">
    <property type="term" value="F:ATP-dependent protein folding chaperone"/>
    <property type="evidence" value="ECO:0007669"/>
    <property type="project" value="InterPro"/>
</dbReference>
<keyword evidence="3" id="KW-0067">ATP-binding</keyword>
<dbReference type="PANTHER" id="PTHR45633">
    <property type="entry name" value="60 KDA HEAT SHOCK PROTEIN, MITOCHONDRIAL"/>
    <property type="match status" value="1"/>
</dbReference>
<dbReference type="InterPro" id="IPR027413">
    <property type="entry name" value="GROEL-like_equatorial_sf"/>
</dbReference>
<dbReference type="AlphaFoldDB" id="X0RPH8"/>
<evidence type="ECO:0000256" key="2">
    <source>
        <dbReference type="ARBA" id="ARBA00022741"/>
    </source>
</evidence>
<comment type="caution">
    <text evidence="5">The sequence shown here is derived from an EMBL/GenBank/DDBJ whole genome shotgun (WGS) entry which is preliminary data.</text>
</comment>
<evidence type="ECO:0000256" key="1">
    <source>
        <dbReference type="ARBA" id="ARBA00006607"/>
    </source>
</evidence>
<evidence type="ECO:0000256" key="3">
    <source>
        <dbReference type="ARBA" id="ARBA00022840"/>
    </source>
</evidence>
<organism evidence="5">
    <name type="scientific">marine sediment metagenome</name>
    <dbReference type="NCBI Taxonomy" id="412755"/>
    <lineage>
        <taxon>unclassified sequences</taxon>
        <taxon>metagenomes</taxon>
        <taxon>ecological metagenomes</taxon>
    </lineage>
</organism>
<dbReference type="GO" id="GO:0005524">
    <property type="term" value="F:ATP binding"/>
    <property type="evidence" value="ECO:0007669"/>
    <property type="project" value="UniProtKB-KW"/>
</dbReference>
<dbReference type="SUPFAM" id="SSF48592">
    <property type="entry name" value="GroEL equatorial domain-like"/>
    <property type="match status" value="1"/>
</dbReference>
<dbReference type="Pfam" id="PF00118">
    <property type="entry name" value="Cpn60_TCP1"/>
    <property type="match status" value="1"/>
</dbReference>
<evidence type="ECO:0008006" key="6">
    <source>
        <dbReference type="Google" id="ProtNLM"/>
    </source>
</evidence>
<dbReference type="EMBL" id="BARS01005271">
    <property type="protein sequence ID" value="GAF70764.1"/>
    <property type="molecule type" value="Genomic_DNA"/>
</dbReference>
<name>X0RPH8_9ZZZZ</name>
<accession>X0RPH8</accession>
<dbReference type="InterPro" id="IPR002423">
    <property type="entry name" value="Cpn60/GroEL/TCP-1"/>
</dbReference>
<keyword evidence="2" id="KW-0547">Nucleotide-binding</keyword>
<proteinExistence type="inferred from homology"/>
<dbReference type="Gene3D" id="1.10.560.10">
    <property type="entry name" value="GroEL-like equatorial domain"/>
    <property type="match status" value="1"/>
</dbReference>
<evidence type="ECO:0000313" key="5">
    <source>
        <dbReference type="EMBL" id="GAF70764.1"/>
    </source>
</evidence>
<evidence type="ECO:0000256" key="4">
    <source>
        <dbReference type="ARBA" id="ARBA00023186"/>
    </source>
</evidence>
<dbReference type="InterPro" id="IPR017998">
    <property type="entry name" value="Chaperone_TCP-1"/>
</dbReference>
<keyword evidence="4" id="KW-0143">Chaperone</keyword>
<comment type="similarity">
    <text evidence="1">Belongs to the chaperonin (HSP60) family.</text>
</comment>
<protein>
    <recommendedName>
        <fullName evidence="6">60 kDa chaperonin</fullName>
    </recommendedName>
</protein>
<feature type="non-terminal residue" evidence="5">
    <location>
        <position position="191"/>
    </location>
</feature>
<gene>
    <name evidence="5" type="ORF">S01H1_10316</name>
</gene>
<reference evidence="5" key="1">
    <citation type="journal article" date="2014" name="Front. Microbiol.">
        <title>High frequency of phylogenetically diverse reductive dehalogenase-homologous genes in deep subseafloor sedimentary metagenomes.</title>
        <authorList>
            <person name="Kawai M."/>
            <person name="Futagami T."/>
            <person name="Toyoda A."/>
            <person name="Takaki Y."/>
            <person name="Nishi S."/>
            <person name="Hori S."/>
            <person name="Arai W."/>
            <person name="Tsubouchi T."/>
            <person name="Morono Y."/>
            <person name="Uchiyama I."/>
            <person name="Ito T."/>
            <person name="Fujiyama A."/>
            <person name="Inagaki F."/>
            <person name="Takami H."/>
        </authorList>
    </citation>
    <scope>NUCLEOTIDE SEQUENCE</scope>
    <source>
        <strain evidence="5">Expedition CK06-06</strain>
    </source>
</reference>
<dbReference type="PRINTS" id="PR00304">
    <property type="entry name" value="TCOMPLEXTCP1"/>
</dbReference>
<dbReference type="InterPro" id="IPR001844">
    <property type="entry name" value="Cpn60/GroEL"/>
</dbReference>
<dbReference type="GO" id="GO:0042026">
    <property type="term" value="P:protein refolding"/>
    <property type="evidence" value="ECO:0007669"/>
    <property type="project" value="InterPro"/>
</dbReference>
<sequence length="191" mass="20383">MIVKNLNFGSEARDQVFKGIEKLTQAVSSTLGASGKCVILEDAQGNPMITKDGVTVADSIFLRDPVENIGATLIKEAARKTVREAGDGTTTATILAHAILKEAYQHLDKSNSREVKEGIISAVEKVVQYLKSISVPVNDRIKEIATISTNNDEKLGEIIAEAFTAVGNTGVVIMEPSTLGKTEVEVVEGVE</sequence>